<gene>
    <name evidence="3" type="ORF">g.10606</name>
</gene>
<feature type="signal peptide" evidence="2">
    <location>
        <begin position="1"/>
        <end position="28"/>
    </location>
</feature>
<evidence type="ECO:0000313" key="3">
    <source>
        <dbReference type="EMBL" id="JAS34030.1"/>
    </source>
</evidence>
<organism evidence="3">
    <name type="scientific">Clastoptera arizonana</name>
    <name type="common">Arizona spittle bug</name>
    <dbReference type="NCBI Taxonomy" id="38151"/>
    <lineage>
        <taxon>Eukaryota</taxon>
        <taxon>Metazoa</taxon>
        <taxon>Ecdysozoa</taxon>
        <taxon>Arthropoda</taxon>
        <taxon>Hexapoda</taxon>
        <taxon>Insecta</taxon>
        <taxon>Pterygota</taxon>
        <taxon>Neoptera</taxon>
        <taxon>Paraneoptera</taxon>
        <taxon>Hemiptera</taxon>
        <taxon>Auchenorrhyncha</taxon>
        <taxon>Cercopoidea</taxon>
        <taxon>Clastopteridae</taxon>
        <taxon>Clastoptera</taxon>
    </lineage>
</organism>
<keyword evidence="2" id="KW-0732">Signal</keyword>
<protein>
    <submittedName>
        <fullName evidence="3">Uncharacterized protein</fullName>
    </submittedName>
</protein>
<proteinExistence type="predicted"/>
<reference evidence="3" key="1">
    <citation type="submission" date="2015-12" db="EMBL/GenBank/DDBJ databases">
        <title>De novo transcriptome assembly of four potential Pierce s Disease insect vectors from Arizona vineyards.</title>
        <authorList>
            <person name="Tassone E.E."/>
        </authorList>
    </citation>
    <scope>NUCLEOTIDE SEQUENCE</scope>
</reference>
<dbReference type="AlphaFoldDB" id="A0A1B6E7X4"/>
<name>A0A1B6E7X4_9HEMI</name>
<evidence type="ECO:0000256" key="1">
    <source>
        <dbReference type="SAM" id="MobiDB-lite"/>
    </source>
</evidence>
<accession>A0A1B6E7X4</accession>
<feature type="compositionally biased region" description="Polar residues" evidence="1">
    <location>
        <begin position="106"/>
        <end position="115"/>
    </location>
</feature>
<feature type="chain" id="PRO_5008581877" evidence="2">
    <location>
        <begin position="29"/>
        <end position="158"/>
    </location>
</feature>
<evidence type="ECO:0000256" key="2">
    <source>
        <dbReference type="SAM" id="SignalP"/>
    </source>
</evidence>
<feature type="region of interest" description="Disordered" evidence="1">
    <location>
        <begin position="106"/>
        <end position="131"/>
    </location>
</feature>
<dbReference type="EMBL" id="GEDC01003268">
    <property type="protein sequence ID" value="JAS34030.1"/>
    <property type="molecule type" value="Transcribed_RNA"/>
</dbReference>
<sequence>MGMVLLSFTVQRLCIVTILVGLLHQAESIIFNEDEYKISELYPEDKQELPMGDSKRGKPHNVWFGPHGKKTQNVDYDYNIDPQMDNEEFMDLIMDIPLSMVQTKDNARNTPTAGTYTPRLGRKSTDGGNLKKITPRIRKRHQEILDRSGSEYFMKIFN</sequence>